<keyword evidence="2" id="KW-1185">Reference proteome</keyword>
<dbReference type="EMBL" id="QGMY01000002">
    <property type="protein sequence ID" value="PWR73740.1"/>
    <property type="molecule type" value="Genomic_DNA"/>
</dbReference>
<dbReference type="AlphaFoldDB" id="A0A2V2N567"/>
<comment type="caution">
    <text evidence="1">The sequence shown here is derived from an EMBL/GenBank/DDBJ whole genome shotgun (WGS) entry which is preliminary data.</text>
</comment>
<name>A0A2V2N567_9EURY</name>
<gene>
    <name evidence="1" type="ORF">DK846_00780</name>
</gene>
<sequence>MNKQLFLLSLKVFHMVSNRYKFLKKMSLISIVSVVVLLLIGIPVSASLDDDEDYPIEAYANPNNPYGWGNAPPYLAEVSSTLTIEPLNTRSPSSSITSKPILGKVQVTISPFSVSMGDKTLHEIVGYVSGTTTGVTFTIAGKKDSDSEFSDITQIIPDEKGLFVWAVPSSQSSTDLFRVSARSGSLEATSNAIRFTDENNQITADPIVTPVKKSSAIIKPAPSTDQTIIPISGNQEEYGLSHLTISASTTTPAVGETVTVTGKLIDQNGKGISGATVTMDETGYSGEDPLTTTQTSSDGSFKFTVGVSYAYTVGMQAHYDGDKTHSSADSNTIMFSAH</sequence>
<dbReference type="InterPro" id="IPR013783">
    <property type="entry name" value="Ig-like_fold"/>
</dbReference>
<accession>A0A2V2N567</accession>
<evidence type="ECO:0000313" key="1">
    <source>
        <dbReference type="EMBL" id="PWR73740.1"/>
    </source>
</evidence>
<dbReference type="Proteomes" id="UP000245657">
    <property type="component" value="Unassembled WGS sequence"/>
</dbReference>
<dbReference type="SUPFAM" id="SSF49464">
    <property type="entry name" value="Carboxypeptidase regulatory domain-like"/>
    <property type="match status" value="1"/>
</dbReference>
<protein>
    <recommendedName>
        <fullName evidence="3">Big-1 domain-containing protein</fullName>
    </recommendedName>
</protein>
<organism evidence="1 2">
    <name type="scientific">Methanospirillum lacunae</name>
    <dbReference type="NCBI Taxonomy" id="668570"/>
    <lineage>
        <taxon>Archaea</taxon>
        <taxon>Methanobacteriati</taxon>
        <taxon>Methanobacteriota</taxon>
        <taxon>Stenosarchaea group</taxon>
        <taxon>Methanomicrobia</taxon>
        <taxon>Methanomicrobiales</taxon>
        <taxon>Methanospirillaceae</taxon>
        <taxon>Methanospirillum</taxon>
    </lineage>
</organism>
<dbReference type="InterPro" id="IPR008969">
    <property type="entry name" value="CarboxyPept-like_regulatory"/>
</dbReference>
<evidence type="ECO:0008006" key="3">
    <source>
        <dbReference type="Google" id="ProtNLM"/>
    </source>
</evidence>
<reference evidence="1 2" key="1">
    <citation type="submission" date="2018-05" db="EMBL/GenBank/DDBJ databases">
        <title>Draft genome of Methanospirillum lacunae Ki8-1.</title>
        <authorList>
            <person name="Dueholm M.S."/>
            <person name="Nielsen P.H."/>
            <person name="Bakmann L.F."/>
            <person name="Otzen D.E."/>
        </authorList>
    </citation>
    <scope>NUCLEOTIDE SEQUENCE [LARGE SCALE GENOMIC DNA]</scope>
    <source>
        <strain evidence="1 2">Ki8-1</strain>
    </source>
</reference>
<proteinExistence type="predicted"/>
<dbReference type="Gene3D" id="2.60.40.10">
    <property type="entry name" value="Immunoglobulins"/>
    <property type="match status" value="1"/>
</dbReference>
<evidence type="ECO:0000313" key="2">
    <source>
        <dbReference type="Proteomes" id="UP000245657"/>
    </source>
</evidence>